<protein>
    <submittedName>
        <fullName evidence="1">Uncharacterized protein</fullName>
    </submittedName>
</protein>
<dbReference type="EMBL" id="CP015970">
    <property type="protein sequence ID" value="AOZ47379.1"/>
    <property type="molecule type" value="Genomic_DNA"/>
</dbReference>
<gene>
    <name evidence="2" type="ORF">A8L58_12620</name>
    <name evidence="1" type="ORF">AXH35_11175</name>
</gene>
<accession>A0AAC8YFR0</accession>
<evidence type="ECO:0000313" key="3">
    <source>
        <dbReference type="Proteomes" id="UP000075221"/>
    </source>
</evidence>
<reference evidence="1 3" key="2">
    <citation type="submission" date="2016-02" db="EMBL/GenBank/DDBJ databases">
        <title>Complete Genome Sequence of Propionibacterium acidipropionici ATCC 55737.</title>
        <authorList>
            <person name="Luna Flores C.H."/>
            <person name="Nielsen L.K."/>
            <person name="Marcellin E."/>
        </authorList>
    </citation>
    <scope>NUCLEOTIDE SEQUENCE [LARGE SCALE GENOMIC DNA]</scope>
    <source>
        <strain evidence="1 3">ATCC 55737</strain>
    </source>
</reference>
<dbReference type="Proteomes" id="UP000178666">
    <property type="component" value="Chromosome"/>
</dbReference>
<reference evidence="2 4" key="1">
    <citation type="journal article" date="2016" name="Plant Dis.">
        <title>Improved production of propionic acid using genome shuffling.</title>
        <authorList>
            <person name="Luna-Flores C.H."/>
            <person name="Palfreyman R.W."/>
            <person name="Kromer J.O."/>
            <person name="Nielsen L.K."/>
            <person name="Marcellin E."/>
        </authorList>
    </citation>
    <scope>NUCLEOTIDE SEQUENCE [LARGE SCALE GENOMIC DNA]</scope>
    <source>
        <strain evidence="2 4">F3E8</strain>
    </source>
</reference>
<dbReference type="EMBL" id="CP014352">
    <property type="protein sequence ID" value="AMS05916.1"/>
    <property type="molecule type" value="Genomic_DNA"/>
</dbReference>
<proteinExistence type="predicted"/>
<keyword evidence="4" id="KW-1185">Reference proteome</keyword>
<dbReference type="Proteomes" id="UP000075221">
    <property type="component" value="Chromosome"/>
</dbReference>
<name>A0AAC8YFR0_9ACTN</name>
<evidence type="ECO:0000313" key="1">
    <source>
        <dbReference type="EMBL" id="AMS05916.1"/>
    </source>
</evidence>
<evidence type="ECO:0000313" key="4">
    <source>
        <dbReference type="Proteomes" id="UP000178666"/>
    </source>
</evidence>
<evidence type="ECO:0000313" key="2">
    <source>
        <dbReference type="EMBL" id="AOZ47379.1"/>
    </source>
</evidence>
<dbReference type="AlphaFoldDB" id="A0AAC8YFR0"/>
<organism evidence="1 3">
    <name type="scientific">Acidipropionibacterium acidipropionici</name>
    <dbReference type="NCBI Taxonomy" id="1748"/>
    <lineage>
        <taxon>Bacteria</taxon>
        <taxon>Bacillati</taxon>
        <taxon>Actinomycetota</taxon>
        <taxon>Actinomycetes</taxon>
        <taxon>Propionibacteriales</taxon>
        <taxon>Propionibacteriaceae</taxon>
        <taxon>Acidipropionibacterium</taxon>
    </lineage>
</organism>
<sequence>MVPADTLTTTPVTPAALATFWSATRTVAAERPRTEAPVEPTGVHDDGVVMFFDDPVPAPGVRARSRTGSPATAAALGAWPAAFWCGTFFHFWAAGAQFDGAEGAACAGDESGPVVIHRPATATQATVFHTARVTTGSVITHGKEQLPAAMPGRLPRSGA</sequence>